<proteinExistence type="predicted"/>
<accession>A0ABQ9GTI1</accession>
<reference evidence="1 2" key="1">
    <citation type="submission" date="2023-02" db="EMBL/GenBank/DDBJ databases">
        <title>LHISI_Scaffold_Assembly.</title>
        <authorList>
            <person name="Stuart O.P."/>
            <person name="Cleave R."/>
            <person name="Magrath M.J.L."/>
            <person name="Mikheyev A.S."/>
        </authorList>
    </citation>
    <scope>NUCLEOTIDE SEQUENCE [LARGE SCALE GENOMIC DNA]</scope>
    <source>
        <strain evidence="1">Daus_M_001</strain>
        <tissue evidence="1">Leg muscle</tissue>
    </source>
</reference>
<dbReference type="EMBL" id="JARBHB010000009">
    <property type="protein sequence ID" value="KAJ8875309.1"/>
    <property type="molecule type" value="Genomic_DNA"/>
</dbReference>
<evidence type="ECO:0000313" key="1">
    <source>
        <dbReference type="EMBL" id="KAJ8875309.1"/>
    </source>
</evidence>
<evidence type="ECO:0000313" key="2">
    <source>
        <dbReference type="Proteomes" id="UP001159363"/>
    </source>
</evidence>
<name>A0ABQ9GTI1_9NEOP</name>
<sequence>MMSNTVHESTNLTPWEELTVGGPIVWPPRYPVLKSLDVCLWGHVKTLVYNTPVNTREEKNLRSGFVHHSKLSRTCRPSSMMGFTTCCRACIECGRNDSEQLLYSLPSPSRRGAVGIEDVNFAVGGMGRGQDKADEQLAMQPVLRAAARVRSPVSFIGTSLGLPPPPPFFFPTATVFGRRVFWPPPRTGEVYIVKIKKLWQEKWDKALNYIGKVVYETWSHTLCGDFPEDFSVPQESSSTVKSVKSTCNGDCLVAEPSQSSQVSGISESAIRLVFTGDLLLLYPQGKFGTPSPSMYHLSSIPDNTTLVMRPV</sequence>
<protein>
    <submittedName>
        <fullName evidence="1">Uncharacterized protein</fullName>
    </submittedName>
</protein>
<organism evidence="1 2">
    <name type="scientific">Dryococelus australis</name>
    <dbReference type="NCBI Taxonomy" id="614101"/>
    <lineage>
        <taxon>Eukaryota</taxon>
        <taxon>Metazoa</taxon>
        <taxon>Ecdysozoa</taxon>
        <taxon>Arthropoda</taxon>
        <taxon>Hexapoda</taxon>
        <taxon>Insecta</taxon>
        <taxon>Pterygota</taxon>
        <taxon>Neoptera</taxon>
        <taxon>Polyneoptera</taxon>
        <taxon>Phasmatodea</taxon>
        <taxon>Verophasmatodea</taxon>
        <taxon>Anareolatae</taxon>
        <taxon>Phasmatidae</taxon>
        <taxon>Eurycanthinae</taxon>
        <taxon>Dryococelus</taxon>
    </lineage>
</organism>
<comment type="caution">
    <text evidence="1">The sequence shown here is derived from an EMBL/GenBank/DDBJ whole genome shotgun (WGS) entry which is preliminary data.</text>
</comment>
<keyword evidence="2" id="KW-1185">Reference proteome</keyword>
<gene>
    <name evidence="1" type="ORF">PR048_023204</name>
</gene>
<dbReference type="Proteomes" id="UP001159363">
    <property type="component" value="Chromosome 8"/>
</dbReference>